<dbReference type="VEuPathDB" id="FungiDB:AB675_6235"/>
<dbReference type="EMBL" id="LFJN01000004">
    <property type="protein sequence ID" value="KPI44122.1"/>
    <property type="molecule type" value="Genomic_DNA"/>
</dbReference>
<feature type="domain" description="DH" evidence="2">
    <location>
        <begin position="47"/>
        <end position="277"/>
    </location>
</feature>
<dbReference type="GO" id="GO:0005085">
    <property type="term" value="F:guanyl-nucleotide exchange factor activity"/>
    <property type="evidence" value="ECO:0007669"/>
    <property type="project" value="InterPro"/>
</dbReference>
<comment type="caution">
    <text evidence="3">The sequence shown here is derived from an EMBL/GenBank/DDBJ whole genome shotgun (WGS) entry which is preliminary data.</text>
</comment>
<accession>A0A0N1H9C5</accession>
<sequence>MLSKRLRPSQSSESRGFFGAHSRFSTDSDRPATTSSIDDSALWRSVKRRRIIEELVMTEESYVSDLKALVYLISTLLASATTLPHRVRNLVQRNILDILHLHEGLVDSLHNAAFRAAARKWADTLAPRKMGAPRHTTAVSRRKARMVGVDPGDLTEILGVFRKTMVHFFFYEEYCANHEIIAHDLQRHLPNLWSTYSSGIESLARSLTAIGQKNGDGRKALTVSDLLIKPIQRVCKYPLLFDELLSYTPVSDDPIVHAELETLLQGLRDVVESVNHATQNPETRLQIHRRWSLRAHLTFDRVSLSQDDFRLLGNVSLCGVLHVTYQTRHGVTGAYACCVLYQHSLLLALPTAAAAKFDVVALIHLQDLKVDSASDGKGLQSPSAFHTWKLSFAIEGNLHEFLLSAASAVEEDQWKKGLKGELAAQSRSSTIARQVQSCLALELRSTGVVYAQHGSLARRLSVQRAATVGNRASISQVIIRNTHNPEEWHEFRQPSTAAINRSQSHMTSNRIVVLAPKRSERARLESMLGDVWTKNMLPYPGMIASRGGQIIRASAGSLARKLSLASLQGSFSRRSASLSISTKKSHETLRETKTERDRIPTFEIRRDSMDDRPTPRRKRQTSHDVPELDSMDTVVSRMIGDALPVHKAPMTPKDDGIVRTGVLHKQPVQVTSLPVGPDDSAHAFYPEEVDKMQNTVSVEEALAGKSKKRWSNPMGILRGRAAEGFRNMLYSSR</sequence>
<dbReference type="AlphaFoldDB" id="A0A0N1H9C5"/>
<dbReference type="PROSITE" id="PS50010">
    <property type="entry name" value="DH_2"/>
    <property type="match status" value="1"/>
</dbReference>
<evidence type="ECO:0000256" key="1">
    <source>
        <dbReference type="SAM" id="MobiDB-lite"/>
    </source>
</evidence>
<protein>
    <recommendedName>
        <fullName evidence="2">DH domain-containing protein</fullName>
    </recommendedName>
</protein>
<dbReference type="OrthoDB" id="8059989at2759"/>
<gene>
    <name evidence="3" type="ORF">AB675_6235</name>
</gene>
<feature type="compositionally biased region" description="Basic and acidic residues" evidence="1">
    <location>
        <begin position="584"/>
        <end position="614"/>
    </location>
</feature>
<dbReference type="STRING" id="1664694.A0A0N1H9C5"/>
<dbReference type="RefSeq" id="XP_018004085.1">
    <property type="nucleotide sequence ID" value="XM_018146512.1"/>
</dbReference>
<feature type="region of interest" description="Disordered" evidence="1">
    <location>
        <begin position="1"/>
        <end position="36"/>
    </location>
</feature>
<keyword evidence="4" id="KW-1185">Reference proteome</keyword>
<dbReference type="CDD" id="cd00160">
    <property type="entry name" value="RhoGEF"/>
    <property type="match status" value="1"/>
</dbReference>
<name>A0A0N1H9C5_9EURO</name>
<dbReference type="SUPFAM" id="SSF48065">
    <property type="entry name" value="DBL homology domain (DH-domain)"/>
    <property type="match status" value="1"/>
</dbReference>
<evidence type="ECO:0000313" key="4">
    <source>
        <dbReference type="Proteomes" id="UP000038010"/>
    </source>
</evidence>
<dbReference type="GO" id="GO:0005737">
    <property type="term" value="C:cytoplasm"/>
    <property type="evidence" value="ECO:0007669"/>
    <property type="project" value="TreeGrafter"/>
</dbReference>
<dbReference type="GeneID" id="28738392"/>
<dbReference type="Proteomes" id="UP000038010">
    <property type="component" value="Unassembled WGS sequence"/>
</dbReference>
<dbReference type="InterPro" id="IPR000219">
    <property type="entry name" value="DH_dom"/>
</dbReference>
<proteinExistence type="predicted"/>
<dbReference type="InterPro" id="IPR035899">
    <property type="entry name" value="DBL_dom_sf"/>
</dbReference>
<organism evidence="3 4">
    <name type="scientific">Cyphellophora attinorum</name>
    <dbReference type="NCBI Taxonomy" id="1664694"/>
    <lineage>
        <taxon>Eukaryota</taxon>
        <taxon>Fungi</taxon>
        <taxon>Dikarya</taxon>
        <taxon>Ascomycota</taxon>
        <taxon>Pezizomycotina</taxon>
        <taxon>Eurotiomycetes</taxon>
        <taxon>Chaetothyriomycetidae</taxon>
        <taxon>Chaetothyriales</taxon>
        <taxon>Cyphellophoraceae</taxon>
        <taxon>Cyphellophora</taxon>
    </lineage>
</organism>
<evidence type="ECO:0000313" key="3">
    <source>
        <dbReference type="EMBL" id="KPI44122.1"/>
    </source>
</evidence>
<dbReference type="PANTHER" id="PTHR45818">
    <property type="entry name" value="PROTEIN VAV"/>
    <property type="match status" value="1"/>
</dbReference>
<dbReference type="SMART" id="SM00325">
    <property type="entry name" value="RhoGEF"/>
    <property type="match status" value="1"/>
</dbReference>
<evidence type="ECO:0000259" key="2">
    <source>
        <dbReference type="PROSITE" id="PS50010"/>
    </source>
</evidence>
<dbReference type="Gene3D" id="1.20.900.10">
    <property type="entry name" value="Dbl homology (DH) domain"/>
    <property type="match status" value="1"/>
</dbReference>
<feature type="region of interest" description="Disordered" evidence="1">
    <location>
        <begin position="576"/>
        <end position="626"/>
    </location>
</feature>
<reference evidence="3 4" key="1">
    <citation type="submission" date="2015-06" db="EMBL/GenBank/DDBJ databases">
        <title>Draft genome of the ant-associated black yeast Phialophora attae CBS 131958.</title>
        <authorList>
            <person name="Moreno L.F."/>
            <person name="Stielow B.J."/>
            <person name="de Hoog S."/>
            <person name="Vicente V.A."/>
            <person name="Weiss V.A."/>
            <person name="de Vries M."/>
            <person name="Cruz L.M."/>
            <person name="Souza E.M."/>
        </authorList>
    </citation>
    <scope>NUCLEOTIDE SEQUENCE [LARGE SCALE GENOMIC DNA]</scope>
    <source>
        <strain evidence="3 4">CBS 131958</strain>
    </source>
</reference>
<dbReference type="PANTHER" id="PTHR45818:SF3">
    <property type="entry name" value="PROTEIN VAV"/>
    <property type="match status" value="1"/>
</dbReference>
<dbReference type="Pfam" id="PF00621">
    <property type="entry name" value="RhoGEF"/>
    <property type="match status" value="1"/>
</dbReference>